<reference evidence="2" key="1">
    <citation type="submission" date="2022-11" db="UniProtKB">
        <authorList>
            <consortium name="WormBaseParasite"/>
        </authorList>
    </citation>
    <scope>IDENTIFICATION</scope>
</reference>
<name>A0A915I047_ROMCU</name>
<dbReference type="AlphaFoldDB" id="A0A915I047"/>
<dbReference type="WBParaSite" id="nRc.2.0.1.t07495-RA">
    <property type="protein sequence ID" value="nRc.2.0.1.t07495-RA"/>
    <property type="gene ID" value="nRc.2.0.1.g07495"/>
</dbReference>
<protein>
    <submittedName>
        <fullName evidence="2">Uncharacterized protein</fullName>
    </submittedName>
</protein>
<accession>A0A915I047</accession>
<proteinExistence type="predicted"/>
<dbReference type="Proteomes" id="UP000887565">
    <property type="component" value="Unplaced"/>
</dbReference>
<evidence type="ECO:0000313" key="1">
    <source>
        <dbReference type="Proteomes" id="UP000887565"/>
    </source>
</evidence>
<evidence type="ECO:0000313" key="2">
    <source>
        <dbReference type="WBParaSite" id="nRc.2.0.1.t07495-RA"/>
    </source>
</evidence>
<keyword evidence="1" id="KW-1185">Reference proteome</keyword>
<organism evidence="1 2">
    <name type="scientific">Romanomermis culicivorax</name>
    <name type="common">Nematode worm</name>
    <dbReference type="NCBI Taxonomy" id="13658"/>
    <lineage>
        <taxon>Eukaryota</taxon>
        <taxon>Metazoa</taxon>
        <taxon>Ecdysozoa</taxon>
        <taxon>Nematoda</taxon>
        <taxon>Enoplea</taxon>
        <taxon>Dorylaimia</taxon>
        <taxon>Mermithida</taxon>
        <taxon>Mermithoidea</taxon>
        <taxon>Mermithidae</taxon>
        <taxon>Romanomermis</taxon>
    </lineage>
</organism>
<sequence length="174" mass="19344">MKCRSSTPSTSLQCDAYASALPTVQTFGFITPDISNNRNSSVAGNRRICTDSNCTSSRGDCSSNSRTDSRSRSICSSNCHTYSRPKHAEWYKNYAEYYDNEGKYGESVITFSIARLESPHWEFAQLGIADMEIAQFETARLGIRSDGSLIWEFTQPRIVHMGIGQLGIRSSGNL</sequence>